<dbReference type="InterPro" id="IPR019251">
    <property type="entry name" value="DUF2231_TM"/>
</dbReference>
<dbReference type="Pfam" id="PF09990">
    <property type="entry name" value="DUF2231"/>
    <property type="match status" value="1"/>
</dbReference>
<proteinExistence type="predicted"/>
<comment type="caution">
    <text evidence="3">The sequence shown here is derived from an EMBL/GenBank/DDBJ whole genome shotgun (WGS) entry which is preliminary data.</text>
</comment>
<feature type="domain" description="DUF2231" evidence="2">
    <location>
        <begin position="15"/>
        <end position="84"/>
    </location>
</feature>
<keyword evidence="4" id="KW-1185">Reference proteome</keyword>
<organism evidence="3 4">
    <name type="scientific">Promicromonospora vindobonensis</name>
    <dbReference type="NCBI Taxonomy" id="195748"/>
    <lineage>
        <taxon>Bacteria</taxon>
        <taxon>Bacillati</taxon>
        <taxon>Actinomycetota</taxon>
        <taxon>Actinomycetes</taxon>
        <taxon>Micrococcales</taxon>
        <taxon>Promicromonosporaceae</taxon>
        <taxon>Promicromonospora</taxon>
    </lineage>
</organism>
<feature type="transmembrane region" description="Helical" evidence="1">
    <location>
        <begin position="21"/>
        <end position="41"/>
    </location>
</feature>
<dbReference type="Proteomes" id="UP001597479">
    <property type="component" value="Unassembled WGS sequence"/>
</dbReference>
<evidence type="ECO:0000259" key="2">
    <source>
        <dbReference type="Pfam" id="PF09990"/>
    </source>
</evidence>
<keyword evidence="1" id="KW-0472">Membrane</keyword>
<sequence length="109" mass="11289">MARRGLLWSARDAERVARRIGILHGAGNLVVLVLFTVSWLVRAGTVGNVPDAAALTLALVALVLTAGTGWLGGELVDRLGVGVDDDAGLNAQRKLTTGISVRRAHGAAL</sequence>
<gene>
    <name evidence="3" type="ORF">ACFS27_16735</name>
</gene>
<keyword evidence="1" id="KW-1133">Transmembrane helix</keyword>
<dbReference type="RefSeq" id="WP_377185062.1">
    <property type="nucleotide sequence ID" value="NZ_JBHUOG010000002.1"/>
</dbReference>
<accession>A0ABW5VU46</accession>
<evidence type="ECO:0000256" key="1">
    <source>
        <dbReference type="SAM" id="Phobius"/>
    </source>
</evidence>
<evidence type="ECO:0000313" key="4">
    <source>
        <dbReference type="Proteomes" id="UP001597479"/>
    </source>
</evidence>
<protein>
    <submittedName>
        <fullName evidence="3">DUF2231 domain-containing protein</fullName>
    </submittedName>
</protein>
<name>A0ABW5VU46_9MICO</name>
<feature type="transmembrane region" description="Helical" evidence="1">
    <location>
        <begin position="53"/>
        <end position="72"/>
    </location>
</feature>
<dbReference type="EMBL" id="JBHUOG010000002">
    <property type="protein sequence ID" value="MFD2795207.1"/>
    <property type="molecule type" value="Genomic_DNA"/>
</dbReference>
<keyword evidence="1" id="KW-0812">Transmembrane</keyword>
<evidence type="ECO:0000313" key="3">
    <source>
        <dbReference type="EMBL" id="MFD2795207.1"/>
    </source>
</evidence>
<reference evidence="4" key="1">
    <citation type="journal article" date="2019" name="Int. J. Syst. Evol. Microbiol.">
        <title>The Global Catalogue of Microorganisms (GCM) 10K type strain sequencing project: providing services to taxonomists for standard genome sequencing and annotation.</title>
        <authorList>
            <consortium name="The Broad Institute Genomics Platform"/>
            <consortium name="The Broad Institute Genome Sequencing Center for Infectious Disease"/>
            <person name="Wu L."/>
            <person name="Ma J."/>
        </authorList>
    </citation>
    <scope>NUCLEOTIDE SEQUENCE [LARGE SCALE GENOMIC DNA]</scope>
    <source>
        <strain evidence="4">CCM 7044</strain>
    </source>
</reference>